<organism evidence="1 2">
    <name type="scientific">Citrobacter telavivensis</name>
    <dbReference type="NCBI Taxonomy" id="2653932"/>
    <lineage>
        <taxon>Bacteria</taxon>
        <taxon>Pseudomonadati</taxon>
        <taxon>Pseudomonadota</taxon>
        <taxon>Gammaproteobacteria</taxon>
        <taxon>Enterobacterales</taxon>
        <taxon>Enterobacteriaceae</taxon>
        <taxon>Citrobacter</taxon>
    </lineage>
</organism>
<gene>
    <name evidence="1" type="ORF">GBB84_26195</name>
</gene>
<dbReference type="GO" id="GO:0003677">
    <property type="term" value="F:DNA binding"/>
    <property type="evidence" value="ECO:0007669"/>
    <property type="project" value="InterPro"/>
</dbReference>
<comment type="caution">
    <text evidence="1">The sequence shown here is derived from an EMBL/GenBank/DDBJ whole genome shotgun (WGS) entry which is preliminary data.</text>
</comment>
<dbReference type="RefSeq" id="WP_048242249.1">
    <property type="nucleotide sequence ID" value="NZ_WHIY01000028.1"/>
</dbReference>
<name>A0A6L5EFU6_9ENTR</name>
<dbReference type="EMBL" id="WHIY01000028">
    <property type="protein sequence ID" value="MPQ54374.1"/>
    <property type="molecule type" value="Genomic_DNA"/>
</dbReference>
<keyword evidence="2" id="KW-1185">Reference proteome</keyword>
<protein>
    <submittedName>
        <fullName evidence="1">XRE family transcriptional regulator</fullName>
    </submittedName>
</protein>
<evidence type="ECO:0000313" key="1">
    <source>
        <dbReference type="EMBL" id="MPQ54374.1"/>
    </source>
</evidence>
<dbReference type="Gene3D" id="1.10.260.40">
    <property type="entry name" value="lambda repressor-like DNA-binding domains"/>
    <property type="match status" value="1"/>
</dbReference>
<dbReference type="SUPFAM" id="SSF47413">
    <property type="entry name" value="lambda repressor-like DNA-binding domains"/>
    <property type="match status" value="1"/>
</dbReference>
<evidence type="ECO:0000313" key="2">
    <source>
        <dbReference type="Proteomes" id="UP000475079"/>
    </source>
</evidence>
<reference evidence="1 2" key="1">
    <citation type="submission" date="2019-10" db="EMBL/GenBank/DDBJ databases">
        <title>Characterization of a new Citrobacter species.</title>
        <authorList>
            <person name="Goncalves Ribeiro T."/>
            <person name="Izdebski R."/>
            <person name="Urbanowicz P."/>
            <person name="Carmeli Y."/>
            <person name="Gniadkowski M."/>
            <person name="Peixe L."/>
        </authorList>
    </citation>
    <scope>NUCLEOTIDE SEQUENCE [LARGE SCALE GENOMIC DNA]</scope>
    <source>
        <strain evidence="1 2">NMI7905_11</strain>
    </source>
</reference>
<accession>A0A6L5EFU6</accession>
<dbReference type="Proteomes" id="UP000475079">
    <property type="component" value="Unassembled WGS sequence"/>
</dbReference>
<proteinExistence type="predicted"/>
<sequence>MTGYELRLWRKGMNWSSDRAAEELGVSLRTWKVYEKSEKVTRVVELATITLSLAAALPYFEHRKTSKERIVNRIQTLTGSAGLRGRQ</sequence>
<dbReference type="AlphaFoldDB" id="A0A6L5EFU6"/>
<dbReference type="InterPro" id="IPR010982">
    <property type="entry name" value="Lambda_DNA-bd_dom_sf"/>
</dbReference>